<dbReference type="SUPFAM" id="SSF52266">
    <property type="entry name" value="SGNH hydrolase"/>
    <property type="match status" value="1"/>
</dbReference>
<dbReference type="NCBIfam" id="NF047474">
    <property type="entry name" value="GDSL_LA_2486"/>
    <property type="match status" value="1"/>
</dbReference>
<evidence type="ECO:0008006" key="3">
    <source>
        <dbReference type="Google" id="ProtNLM"/>
    </source>
</evidence>
<reference evidence="1" key="1">
    <citation type="submission" date="2013-05" db="EMBL/GenBank/DDBJ databases">
        <authorList>
            <person name="Harkins D.M."/>
            <person name="Durkin A.S."/>
            <person name="Brinkac L.M."/>
            <person name="Haft D.H."/>
            <person name="Selengut J.D."/>
            <person name="Sanka R."/>
            <person name="DePew J."/>
            <person name="Purushe J."/>
            <person name="Hartskeerl R.A."/>
            <person name="Ahmed A."/>
            <person name="van der Linden H."/>
            <person name="Goris M.G.A."/>
            <person name="Vinetz J.M."/>
            <person name="Sutton G.G."/>
            <person name="Nierman W.C."/>
            <person name="Fouts D.E."/>
        </authorList>
    </citation>
    <scope>NUCLEOTIDE SEQUENCE [LARGE SCALE GENOMIC DNA]</scope>
    <source>
        <strain evidence="1">5399</strain>
    </source>
</reference>
<dbReference type="Proteomes" id="UP000015454">
    <property type="component" value="Unassembled WGS sequence"/>
</dbReference>
<comment type="caution">
    <text evidence="1">The sequence shown here is derived from an EMBL/GenBank/DDBJ whole genome shotgun (WGS) entry which is preliminary data.</text>
</comment>
<dbReference type="Gene3D" id="3.40.50.1110">
    <property type="entry name" value="SGNH hydrolase"/>
    <property type="match status" value="1"/>
</dbReference>
<dbReference type="AlphaFoldDB" id="T0FGH5"/>
<organism evidence="1 2">
    <name type="scientific">Leptospira broomii serovar Hurstbridge str. 5399</name>
    <dbReference type="NCBI Taxonomy" id="1049789"/>
    <lineage>
        <taxon>Bacteria</taxon>
        <taxon>Pseudomonadati</taxon>
        <taxon>Spirochaetota</taxon>
        <taxon>Spirochaetia</taxon>
        <taxon>Leptospirales</taxon>
        <taxon>Leptospiraceae</taxon>
        <taxon>Leptospira</taxon>
    </lineage>
</organism>
<keyword evidence="2" id="KW-1185">Reference proteome</keyword>
<evidence type="ECO:0000313" key="1">
    <source>
        <dbReference type="EMBL" id="EQA46707.1"/>
    </source>
</evidence>
<evidence type="ECO:0000313" key="2">
    <source>
        <dbReference type="Proteomes" id="UP000015454"/>
    </source>
</evidence>
<proteinExistence type="predicted"/>
<accession>T0FGH5</accession>
<sequence length="230" mass="26812">MGYLVEDRESISWQLAERIGFSGRVRNLGVDAVGTFGIQERLGEVLLQSDPPNVAYWIYHISDVADSFREEALFESKARRLLTRISFYLSRYSAVFNGWKTLWENYRPALAENRISLRDETATESLGEDHPHRRALRRLFDFCEDKKIPLVIVFLPEPNSANQPIFQSPILNDVQSLALENRISVLDLRPRLESNWKKKHERFFLARDGHPNPYTYGLIADFLNEDLTRR</sequence>
<dbReference type="EMBL" id="AHMO02000004">
    <property type="protein sequence ID" value="EQA46707.1"/>
    <property type="molecule type" value="Genomic_DNA"/>
</dbReference>
<dbReference type="GO" id="GO:0016788">
    <property type="term" value="F:hydrolase activity, acting on ester bonds"/>
    <property type="evidence" value="ECO:0007669"/>
    <property type="project" value="UniProtKB-ARBA"/>
</dbReference>
<dbReference type="InterPro" id="IPR036514">
    <property type="entry name" value="SGNH_hydro_sf"/>
</dbReference>
<name>T0FGH5_9LEPT</name>
<gene>
    <name evidence="1" type="ORF">LEP1GSC050_1092</name>
</gene>
<dbReference type="STRING" id="1049789.LEP1GSC050_1092"/>
<protein>
    <recommendedName>
        <fullName evidence="3">AlgX/AlgJ SGNH hydrolase-like domain-containing protein</fullName>
    </recommendedName>
</protein>